<reference evidence="12 13" key="1">
    <citation type="submission" date="2019-08" db="EMBL/GenBank/DDBJ databases">
        <title>Actinomadura sp. nov. CYP1-5 isolated from mountain soil.</title>
        <authorList>
            <person name="Songsumanus A."/>
            <person name="Kuncharoen N."/>
            <person name="Kudo T."/>
            <person name="Yuki M."/>
            <person name="Igarashi Y."/>
            <person name="Tanasupawat S."/>
        </authorList>
    </citation>
    <scope>NUCLEOTIDE SEQUENCE [LARGE SCALE GENOMIC DNA]</scope>
    <source>
        <strain evidence="12 13">JCM 14158</strain>
    </source>
</reference>
<feature type="transmembrane region" description="Helical" evidence="10">
    <location>
        <begin position="149"/>
        <end position="166"/>
    </location>
</feature>
<dbReference type="PANTHER" id="PTHR24421">
    <property type="entry name" value="NITRATE/NITRITE SENSOR PROTEIN NARX-RELATED"/>
    <property type="match status" value="1"/>
</dbReference>
<feature type="transmembrane region" description="Helical" evidence="10">
    <location>
        <begin position="172"/>
        <end position="193"/>
    </location>
</feature>
<evidence type="ECO:0000256" key="1">
    <source>
        <dbReference type="ARBA" id="ARBA00000085"/>
    </source>
</evidence>
<evidence type="ECO:0000256" key="5">
    <source>
        <dbReference type="ARBA" id="ARBA00022741"/>
    </source>
</evidence>
<dbReference type="CDD" id="cd16917">
    <property type="entry name" value="HATPase_UhpB-NarQ-NarX-like"/>
    <property type="match status" value="1"/>
</dbReference>
<evidence type="ECO:0000256" key="10">
    <source>
        <dbReference type="SAM" id="Phobius"/>
    </source>
</evidence>
<feature type="domain" description="Histidine kinase/HSP90-like ATPase" evidence="11">
    <location>
        <begin position="328"/>
        <end position="421"/>
    </location>
</feature>
<comment type="catalytic activity">
    <reaction evidence="1">
        <text>ATP + protein L-histidine = ADP + protein N-phospho-L-histidine.</text>
        <dbReference type="EC" id="2.7.13.3"/>
    </reaction>
</comment>
<dbReference type="Pfam" id="PF07730">
    <property type="entry name" value="HisKA_3"/>
    <property type="match status" value="1"/>
</dbReference>
<dbReference type="Pfam" id="PF02518">
    <property type="entry name" value="HATPase_c"/>
    <property type="match status" value="1"/>
</dbReference>
<name>A0A5D0N4D1_9ACTN</name>
<gene>
    <name evidence="12" type="ORF">FXF69_40230</name>
</gene>
<keyword evidence="10" id="KW-0812">Transmembrane</keyword>
<comment type="caution">
    <text evidence="12">The sequence shown here is derived from an EMBL/GenBank/DDBJ whole genome shotgun (WGS) entry which is preliminary data.</text>
</comment>
<evidence type="ECO:0000256" key="7">
    <source>
        <dbReference type="ARBA" id="ARBA00022840"/>
    </source>
</evidence>
<dbReference type="GO" id="GO:0000155">
    <property type="term" value="F:phosphorelay sensor kinase activity"/>
    <property type="evidence" value="ECO:0007669"/>
    <property type="project" value="InterPro"/>
</dbReference>
<organism evidence="12 13">
    <name type="scientific">Actinomadura chibensis</name>
    <dbReference type="NCBI Taxonomy" id="392828"/>
    <lineage>
        <taxon>Bacteria</taxon>
        <taxon>Bacillati</taxon>
        <taxon>Actinomycetota</taxon>
        <taxon>Actinomycetes</taxon>
        <taxon>Streptosporangiales</taxon>
        <taxon>Thermomonosporaceae</taxon>
        <taxon>Actinomadura</taxon>
    </lineage>
</organism>
<evidence type="ECO:0000313" key="13">
    <source>
        <dbReference type="Proteomes" id="UP000323380"/>
    </source>
</evidence>
<proteinExistence type="predicted"/>
<keyword evidence="13" id="KW-1185">Reference proteome</keyword>
<protein>
    <recommendedName>
        <fullName evidence="2">histidine kinase</fullName>
        <ecNumber evidence="2">2.7.13.3</ecNumber>
    </recommendedName>
</protein>
<dbReference type="SUPFAM" id="SSF55874">
    <property type="entry name" value="ATPase domain of HSP90 chaperone/DNA topoisomerase II/histidine kinase"/>
    <property type="match status" value="1"/>
</dbReference>
<dbReference type="Gene3D" id="3.30.565.10">
    <property type="entry name" value="Histidine kinase-like ATPase, C-terminal domain"/>
    <property type="match status" value="1"/>
</dbReference>
<dbReference type="Gene3D" id="1.20.5.1930">
    <property type="match status" value="1"/>
</dbReference>
<evidence type="ECO:0000256" key="4">
    <source>
        <dbReference type="ARBA" id="ARBA00022679"/>
    </source>
</evidence>
<keyword evidence="3" id="KW-0597">Phosphoprotein</keyword>
<evidence type="ECO:0000313" key="12">
    <source>
        <dbReference type="EMBL" id="TYB39334.1"/>
    </source>
</evidence>
<keyword evidence="10" id="KW-1133">Transmembrane helix</keyword>
<evidence type="ECO:0000256" key="9">
    <source>
        <dbReference type="SAM" id="MobiDB-lite"/>
    </source>
</evidence>
<dbReference type="AlphaFoldDB" id="A0A5D0N4D1"/>
<keyword evidence="4" id="KW-0808">Transferase</keyword>
<dbReference type="GO" id="GO:0016020">
    <property type="term" value="C:membrane"/>
    <property type="evidence" value="ECO:0007669"/>
    <property type="project" value="InterPro"/>
</dbReference>
<dbReference type="InterPro" id="IPR003594">
    <property type="entry name" value="HATPase_dom"/>
</dbReference>
<dbReference type="Proteomes" id="UP000323380">
    <property type="component" value="Unassembled WGS sequence"/>
</dbReference>
<evidence type="ECO:0000256" key="6">
    <source>
        <dbReference type="ARBA" id="ARBA00022777"/>
    </source>
</evidence>
<keyword evidence="8" id="KW-0902">Two-component regulatory system</keyword>
<evidence type="ECO:0000256" key="3">
    <source>
        <dbReference type="ARBA" id="ARBA00022553"/>
    </source>
</evidence>
<dbReference type="InterPro" id="IPR050482">
    <property type="entry name" value="Sensor_HK_TwoCompSys"/>
</dbReference>
<dbReference type="STRING" id="1220554.GCA_001552135_04502"/>
<dbReference type="EC" id="2.7.13.3" evidence="2"/>
<dbReference type="InterPro" id="IPR011712">
    <property type="entry name" value="Sig_transdc_His_kin_sub3_dim/P"/>
</dbReference>
<evidence type="ECO:0000259" key="11">
    <source>
        <dbReference type="SMART" id="SM00387"/>
    </source>
</evidence>
<feature type="transmembrane region" description="Helical" evidence="10">
    <location>
        <begin position="49"/>
        <end position="74"/>
    </location>
</feature>
<accession>A0A5D0N4D1</accession>
<keyword evidence="5" id="KW-0547">Nucleotide-binding</keyword>
<evidence type="ECO:0000256" key="2">
    <source>
        <dbReference type="ARBA" id="ARBA00012438"/>
    </source>
</evidence>
<dbReference type="EMBL" id="VSFG01000014">
    <property type="protein sequence ID" value="TYB39334.1"/>
    <property type="molecule type" value="Genomic_DNA"/>
</dbReference>
<feature type="region of interest" description="Disordered" evidence="9">
    <location>
        <begin position="368"/>
        <end position="388"/>
    </location>
</feature>
<dbReference type="SMART" id="SM00387">
    <property type="entry name" value="HATPase_c"/>
    <property type="match status" value="1"/>
</dbReference>
<dbReference type="PANTHER" id="PTHR24421:SF10">
    <property type="entry name" value="NITRATE_NITRITE SENSOR PROTEIN NARQ"/>
    <property type="match status" value="1"/>
</dbReference>
<keyword evidence="10" id="KW-0472">Membrane</keyword>
<dbReference type="InterPro" id="IPR036890">
    <property type="entry name" value="HATPase_C_sf"/>
</dbReference>
<evidence type="ECO:0000256" key="8">
    <source>
        <dbReference type="ARBA" id="ARBA00023012"/>
    </source>
</evidence>
<keyword evidence="7" id="KW-0067">ATP-binding</keyword>
<keyword evidence="6 12" id="KW-0418">Kinase</keyword>
<feature type="transmembrane region" description="Helical" evidence="10">
    <location>
        <begin position="122"/>
        <end position="142"/>
    </location>
</feature>
<dbReference type="GO" id="GO:0005524">
    <property type="term" value="F:ATP binding"/>
    <property type="evidence" value="ECO:0007669"/>
    <property type="project" value="UniProtKB-KW"/>
</dbReference>
<dbReference type="RefSeq" id="WP_083980985.1">
    <property type="nucleotide sequence ID" value="NZ_VSFG01000014.1"/>
</dbReference>
<sequence>MNETDRRPGADGAAPGVRPRLVAGVRAALVPGRDDPAVTLLPEPLALRIPLIALLFALTVGFTAGSIAIAIAGYHLQPGLAWPLGVLQATPLIFAARWPLAAWRVAAAGMFLTVLARHGEGFMPWPVTAILAMIVILFFTGVGADRQTAVGVGAVMIAGVLLPAVVAGMPGWFGMILAGIAAVALTFGDAVGGRHSAMEELRRREEQHRQDLRRQAVLEERARIARELHDVVAHHMSVIAMQAEAAPYKIPDLPDAARQTFGVVRDAAREALTETRRVVGLLRSDDEGAERAPQPGLERLDDLVSAARRSGLSVATVVVGMPRPLTTGVDLSAYRIVQESLSNASRYAPGARVHVEVKYGAESLTVSVADDGPRSTPEQAQGGGHGLVGMRERVTMLGGTLDAGPRDDAGWSVVAELPYGDPD</sequence>
<dbReference type="GO" id="GO:0046983">
    <property type="term" value="F:protein dimerization activity"/>
    <property type="evidence" value="ECO:0007669"/>
    <property type="project" value="InterPro"/>
</dbReference>